<feature type="signal peptide" evidence="5">
    <location>
        <begin position="1"/>
        <end position="36"/>
    </location>
</feature>
<organism evidence="7 8">
    <name type="scientific">Rhodocista pekingensis</name>
    <dbReference type="NCBI Taxonomy" id="201185"/>
    <lineage>
        <taxon>Bacteria</taxon>
        <taxon>Pseudomonadati</taxon>
        <taxon>Pseudomonadota</taxon>
        <taxon>Alphaproteobacteria</taxon>
        <taxon>Rhodospirillales</taxon>
        <taxon>Azospirillaceae</taxon>
        <taxon>Rhodocista</taxon>
    </lineage>
</organism>
<evidence type="ECO:0000313" key="8">
    <source>
        <dbReference type="Proteomes" id="UP001596456"/>
    </source>
</evidence>
<dbReference type="InterPro" id="IPR018704">
    <property type="entry name" value="SecYEG/CpoB_TPR"/>
</dbReference>
<sequence length="597" mass="63698">MGQTGITRSDRHGTRTGGRSAAVLALLAALALPAMAGGARAEPGRAGAPGAEAAAERLSGAAMSSYLSGRVAQNAGDGKAAARLLTEALAHDPDNPELLRRAFVLNLSEGNITEALPLARRTVEAGRGAFAAYGLLLADDIAAGRIKDARERLATLPADGPGRLVIPLVTAWTEVAAGNPDAALAALDKLDGAPAFVALRHFQTALIEDLRGNAEAAAAAYAQALADGMPLRPVLLAGNFYERQGRPDHARALYAAFLAENPESPALERTLARLEAGGTPPRLITDARDGLAGALFDVAAGLHREGVADPALAFARISLHLRPQQPFARMMVGDILLDRERPQDALAEYRAVAGDPVVGWGARLREADALHRAGQDDEALRMLETMAAERPERTDALMDLGDIHRMAGRHALAVAAYDRAVARLPGGEPGRRGWVLYFARAMSLEGEGRWPEAEADLRRALALNPDHPSLLNFLGYGWAERGIHLEEARTMLEKAVALRPDSGHIMDSLGWVLFRQGEIPAAVEKLERAAELEPFEPTINDHLGDAYWAAGRRTEARFQWRRAAQQAEDDTLRRTAEAKLKDGLPLPRTAGTGPATP</sequence>
<dbReference type="PROSITE" id="PS50005">
    <property type="entry name" value="TPR"/>
    <property type="match status" value="1"/>
</dbReference>
<evidence type="ECO:0000256" key="1">
    <source>
        <dbReference type="ARBA" id="ARBA00022737"/>
    </source>
</evidence>
<dbReference type="PANTHER" id="PTHR45586">
    <property type="entry name" value="TPR REPEAT-CONTAINING PROTEIN PA4667"/>
    <property type="match status" value="1"/>
</dbReference>
<dbReference type="PANTHER" id="PTHR45586:SF1">
    <property type="entry name" value="LIPOPOLYSACCHARIDE ASSEMBLY PROTEIN B"/>
    <property type="match status" value="1"/>
</dbReference>
<evidence type="ECO:0000313" key="7">
    <source>
        <dbReference type="EMBL" id="MFC7334595.1"/>
    </source>
</evidence>
<feature type="region of interest" description="Disordered" evidence="4">
    <location>
        <begin position="577"/>
        <end position="597"/>
    </location>
</feature>
<keyword evidence="5" id="KW-0732">Signal</keyword>
<keyword evidence="2 3" id="KW-0802">TPR repeat</keyword>
<dbReference type="Gene3D" id="1.25.40.10">
    <property type="entry name" value="Tetratricopeptide repeat domain"/>
    <property type="match status" value="2"/>
</dbReference>
<evidence type="ECO:0000256" key="4">
    <source>
        <dbReference type="SAM" id="MobiDB-lite"/>
    </source>
</evidence>
<keyword evidence="1" id="KW-0677">Repeat</keyword>
<dbReference type="EMBL" id="JBHTCM010000018">
    <property type="protein sequence ID" value="MFC7334595.1"/>
    <property type="molecule type" value="Genomic_DNA"/>
</dbReference>
<reference evidence="8" key="1">
    <citation type="journal article" date="2019" name="Int. J. Syst. Evol. Microbiol.">
        <title>The Global Catalogue of Microorganisms (GCM) 10K type strain sequencing project: providing services to taxonomists for standard genome sequencing and annotation.</title>
        <authorList>
            <consortium name="The Broad Institute Genomics Platform"/>
            <consortium name="The Broad Institute Genome Sequencing Center for Infectious Disease"/>
            <person name="Wu L."/>
            <person name="Ma J."/>
        </authorList>
    </citation>
    <scope>NUCLEOTIDE SEQUENCE [LARGE SCALE GENOMIC DNA]</scope>
    <source>
        <strain evidence="8">CGMCC 1.16275</strain>
    </source>
</reference>
<evidence type="ECO:0000259" key="6">
    <source>
        <dbReference type="Pfam" id="PF09976"/>
    </source>
</evidence>
<protein>
    <submittedName>
        <fullName evidence="7">Tetratricopeptide repeat protein</fullName>
    </submittedName>
</protein>
<evidence type="ECO:0000256" key="3">
    <source>
        <dbReference type="PROSITE-ProRule" id="PRU00339"/>
    </source>
</evidence>
<dbReference type="Pfam" id="PF14559">
    <property type="entry name" value="TPR_19"/>
    <property type="match status" value="1"/>
</dbReference>
<dbReference type="Pfam" id="PF13432">
    <property type="entry name" value="TPR_16"/>
    <property type="match status" value="2"/>
</dbReference>
<comment type="caution">
    <text evidence="7">The sequence shown here is derived from an EMBL/GenBank/DDBJ whole genome shotgun (WGS) entry which is preliminary data.</text>
</comment>
<evidence type="ECO:0000256" key="2">
    <source>
        <dbReference type="ARBA" id="ARBA00022803"/>
    </source>
</evidence>
<dbReference type="InterPro" id="IPR019734">
    <property type="entry name" value="TPR_rpt"/>
</dbReference>
<dbReference type="InterPro" id="IPR011990">
    <property type="entry name" value="TPR-like_helical_dom_sf"/>
</dbReference>
<evidence type="ECO:0000256" key="5">
    <source>
        <dbReference type="SAM" id="SignalP"/>
    </source>
</evidence>
<accession>A0ABW2KZ35</accession>
<dbReference type="SMART" id="SM00028">
    <property type="entry name" value="TPR"/>
    <property type="match status" value="7"/>
</dbReference>
<dbReference type="Proteomes" id="UP001596456">
    <property type="component" value="Unassembled WGS sequence"/>
</dbReference>
<dbReference type="Pfam" id="PF09976">
    <property type="entry name" value="TPR_21"/>
    <property type="match status" value="1"/>
</dbReference>
<name>A0ABW2KZ35_9PROT</name>
<dbReference type="Pfam" id="PF13428">
    <property type="entry name" value="TPR_14"/>
    <property type="match status" value="1"/>
</dbReference>
<feature type="repeat" description="TPR" evidence="3">
    <location>
        <begin position="503"/>
        <end position="536"/>
    </location>
</feature>
<feature type="domain" description="Ancillary SecYEG translocon subunit/Cell division coordinator CpoB TPR" evidence="6">
    <location>
        <begin position="508"/>
        <end position="582"/>
    </location>
</feature>
<dbReference type="SUPFAM" id="SSF48452">
    <property type="entry name" value="TPR-like"/>
    <property type="match status" value="4"/>
</dbReference>
<gene>
    <name evidence="7" type="ORF">ACFQPS_15610</name>
</gene>
<dbReference type="InterPro" id="IPR051012">
    <property type="entry name" value="CellSynth/LPSAsmb/PSIAsmb"/>
</dbReference>
<proteinExistence type="predicted"/>
<dbReference type="RefSeq" id="WP_377360147.1">
    <property type="nucleotide sequence ID" value="NZ_JBHTCM010000018.1"/>
</dbReference>
<keyword evidence="8" id="KW-1185">Reference proteome</keyword>
<feature type="chain" id="PRO_5046518366" evidence="5">
    <location>
        <begin position="37"/>
        <end position="597"/>
    </location>
</feature>